<name>A0A075A8Z8_OPIVI</name>
<evidence type="ECO:0000313" key="2">
    <source>
        <dbReference type="Proteomes" id="UP000054324"/>
    </source>
</evidence>
<accession>A0A075A8Z8</accession>
<dbReference type="CTD" id="20322417"/>
<dbReference type="Proteomes" id="UP000054324">
    <property type="component" value="Unassembled WGS sequence"/>
</dbReference>
<organism evidence="1 2">
    <name type="scientific">Opisthorchis viverrini</name>
    <name type="common">Southeast Asian liver fluke</name>
    <dbReference type="NCBI Taxonomy" id="6198"/>
    <lineage>
        <taxon>Eukaryota</taxon>
        <taxon>Metazoa</taxon>
        <taxon>Spiralia</taxon>
        <taxon>Lophotrochozoa</taxon>
        <taxon>Platyhelminthes</taxon>
        <taxon>Trematoda</taxon>
        <taxon>Digenea</taxon>
        <taxon>Opisthorchiida</taxon>
        <taxon>Opisthorchiata</taxon>
        <taxon>Opisthorchiidae</taxon>
        <taxon>Opisthorchis</taxon>
    </lineage>
</organism>
<dbReference type="RefSeq" id="XP_009172249.1">
    <property type="nucleotide sequence ID" value="XM_009173985.1"/>
</dbReference>
<reference evidence="1 2" key="1">
    <citation type="submission" date="2013-11" db="EMBL/GenBank/DDBJ databases">
        <title>Opisthorchis viverrini - life in the bile duct.</title>
        <authorList>
            <person name="Young N.D."/>
            <person name="Nagarajan N."/>
            <person name="Lin S.J."/>
            <person name="Korhonen P.K."/>
            <person name="Jex A.R."/>
            <person name="Hall R.S."/>
            <person name="Safavi-Hemami H."/>
            <person name="Kaewkong W."/>
            <person name="Bertrand D."/>
            <person name="Gao S."/>
            <person name="Seet Q."/>
            <person name="Wongkham S."/>
            <person name="Teh B.T."/>
            <person name="Wongkham C."/>
            <person name="Intapan P.M."/>
            <person name="Maleewong W."/>
            <person name="Yang X."/>
            <person name="Hu M."/>
            <person name="Wang Z."/>
            <person name="Hofmann A."/>
            <person name="Sternberg P.W."/>
            <person name="Tan P."/>
            <person name="Wang J."/>
            <person name="Gasser R.B."/>
        </authorList>
    </citation>
    <scope>NUCLEOTIDE SEQUENCE [LARGE SCALE GENOMIC DNA]</scope>
</reference>
<evidence type="ECO:0000313" key="1">
    <source>
        <dbReference type="EMBL" id="KER23994.1"/>
    </source>
</evidence>
<dbReference type="EMBL" id="KL596827">
    <property type="protein sequence ID" value="KER23994.1"/>
    <property type="molecule type" value="Genomic_DNA"/>
</dbReference>
<keyword evidence="2" id="KW-1185">Reference proteome</keyword>
<dbReference type="KEGG" id="ovi:T265_08238"/>
<dbReference type="AlphaFoldDB" id="A0A075A8Z8"/>
<sequence>MVTQSCFQLVETKKIDFRADGEKPVQLTASVPEPANVRPESLLESAYATRVRATTVIVTQSVKSASTLSDYLNWTSAIECFSLDREFGRTT</sequence>
<proteinExistence type="predicted"/>
<dbReference type="GeneID" id="20322417"/>
<protein>
    <submittedName>
        <fullName evidence="1">Uncharacterized protein</fullName>
    </submittedName>
</protein>
<gene>
    <name evidence="1" type="ORF">T265_08238</name>
</gene>